<dbReference type="EMBL" id="CAJVQC010016937">
    <property type="protein sequence ID" value="CAG8681037.1"/>
    <property type="molecule type" value="Genomic_DNA"/>
</dbReference>
<evidence type="ECO:0000313" key="2">
    <source>
        <dbReference type="Proteomes" id="UP000789920"/>
    </source>
</evidence>
<evidence type="ECO:0000313" key="1">
    <source>
        <dbReference type="EMBL" id="CAG8681037.1"/>
    </source>
</evidence>
<keyword evidence="2" id="KW-1185">Reference proteome</keyword>
<accession>A0ACA9P1V9</accession>
<sequence>MQSRRIIDKNVENPTYGQALHKENLLVELYDTGSGVDPAYAQNAWKSFSQGDMSITKKKDGTGLGLSICKSLVEINGGEINVESQLGKWSKFWFTWNIELLSMTPSLLRSQFTEIDCIMKQKRILIIYPLESMRNAILRYLKMANKIDAFDTFDKGIEAAKAHKQLHDRSTYDIAFIGLYEDNEAEVTKAILELRRLEVDNNIVIVLIAFPGIEGNVIVEKLTSKVGGTISVLYTPITWRKLSNLPIF</sequence>
<name>A0ACA9P1V9_9GLOM</name>
<proteinExistence type="predicted"/>
<dbReference type="Proteomes" id="UP000789920">
    <property type="component" value="Unassembled WGS sequence"/>
</dbReference>
<comment type="caution">
    <text evidence="1">The sequence shown here is derived from an EMBL/GenBank/DDBJ whole genome shotgun (WGS) entry which is preliminary data.</text>
</comment>
<gene>
    <name evidence="1" type="ORF">RPERSI_LOCUS9117</name>
</gene>
<feature type="non-terminal residue" evidence="1">
    <location>
        <position position="248"/>
    </location>
</feature>
<protein>
    <submittedName>
        <fullName evidence="1">7760_t:CDS:1</fullName>
    </submittedName>
</protein>
<organism evidence="1 2">
    <name type="scientific">Racocetra persica</name>
    <dbReference type="NCBI Taxonomy" id="160502"/>
    <lineage>
        <taxon>Eukaryota</taxon>
        <taxon>Fungi</taxon>
        <taxon>Fungi incertae sedis</taxon>
        <taxon>Mucoromycota</taxon>
        <taxon>Glomeromycotina</taxon>
        <taxon>Glomeromycetes</taxon>
        <taxon>Diversisporales</taxon>
        <taxon>Gigasporaceae</taxon>
        <taxon>Racocetra</taxon>
    </lineage>
</organism>
<reference evidence="1" key="1">
    <citation type="submission" date="2021-06" db="EMBL/GenBank/DDBJ databases">
        <authorList>
            <person name="Kallberg Y."/>
            <person name="Tangrot J."/>
            <person name="Rosling A."/>
        </authorList>
    </citation>
    <scope>NUCLEOTIDE SEQUENCE</scope>
    <source>
        <strain evidence="1">MA461A</strain>
    </source>
</reference>